<dbReference type="EMBL" id="AZQP01000017">
    <property type="protein sequence ID" value="EYE88600.1"/>
    <property type="molecule type" value="Genomic_DNA"/>
</dbReference>
<dbReference type="GO" id="GO:0008360">
    <property type="term" value="P:regulation of cell shape"/>
    <property type="evidence" value="ECO:0007669"/>
    <property type="project" value="UniProtKB-UniRule"/>
</dbReference>
<evidence type="ECO:0000256" key="3">
    <source>
        <dbReference type="SAM" id="Phobius"/>
    </source>
</evidence>
<dbReference type="InterPro" id="IPR038136">
    <property type="entry name" value="CofD-like_dom_sf"/>
</dbReference>
<evidence type="ECO:0000313" key="5">
    <source>
        <dbReference type="Proteomes" id="UP000019681"/>
    </source>
</evidence>
<dbReference type="Gene3D" id="3.40.50.10680">
    <property type="entry name" value="CofD-like domains"/>
    <property type="match status" value="1"/>
</dbReference>
<dbReference type="CDD" id="cd07187">
    <property type="entry name" value="YvcK_like"/>
    <property type="match status" value="1"/>
</dbReference>
<evidence type="ECO:0000256" key="2">
    <source>
        <dbReference type="HAMAP-Rule" id="MF_00973"/>
    </source>
</evidence>
<dbReference type="GO" id="GO:0005737">
    <property type="term" value="C:cytoplasm"/>
    <property type="evidence" value="ECO:0007669"/>
    <property type="project" value="UniProtKB-SubCell"/>
</dbReference>
<dbReference type="HAMAP" id="MF_00973">
    <property type="entry name" value="Gluconeogen_factor"/>
    <property type="match status" value="1"/>
</dbReference>
<dbReference type="InterPro" id="IPR010119">
    <property type="entry name" value="Gluconeogen_factor"/>
</dbReference>
<dbReference type="Proteomes" id="UP000019681">
    <property type="component" value="Unassembled WGS sequence"/>
</dbReference>
<organism evidence="4 5">
    <name type="scientific">Fervidicella metallireducens AeB</name>
    <dbReference type="NCBI Taxonomy" id="1403537"/>
    <lineage>
        <taxon>Bacteria</taxon>
        <taxon>Bacillati</taxon>
        <taxon>Bacillota</taxon>
        <taxon>Clostridia</taxon>
        <taxon>Eubacteriales</taxon>
        <taxon>Clostridiaceae</taxon>
        <taxon>Fervidicella</taxon>
    </lineage>
</organism>
<dbReference type="Pfam" id="PF01933">
    <property type="entry name" value="CofD"/>
    <property type="match status" value="1"/>
</dbReference>
<dbReference type="PANTHER" id="PTHR30135">
    <property type="entry name" value="UNCHARACTERIZED PROTEIN YVCK-RELATED"/>
    <property type="match status" value="1"/>
</dbReference>
<feature type="transmembrane region" description="Helical" evidence="3">
    <location>
        <begin position="42"/>
        <end position="62"/>
    </location>
</feature>
<dbReference type="NCBIfam" id="TIGR01826">
    <property type="entry name" value="CofD_related"/>
    <property type="match status" value="1"/>
</dbReference>
<comment type="function">
    <text evidence="2">Required for morphogenesis under gluconeogenic growth conditions.</text>
</comment>
<evidence type="ECO:0000313" key="4">
    <source>
        <dbReference type="EMBL" id="EYE88600.1"/>
    </source>
</evidence>
<keyword evidence="3" id="KW-0812">Transmembrane</keyword>
<comment type="caution">
    <text evidence="4">The sequence shown here is derived from an EMBL/GenBank/DDBJ whole genome shotgun (WGS) entry which is preliminary data.</text>
</comment>
<dbReference type="InterPro" id="IPR002882">
    <property type="entry name" value="CofD"/>
</dbReference>
<comment type="subcellular location">
    <subcellularLocation>
        <location evidence="2">Cytoplasm</location>
    </subcellularLocation>
</comment>
<dbReference type="GO" id="GO:0043743">
    <property type="term" value="F:LPPG:FO 2-phospho-L-lactate transferase activity"/>
    <property type="evidence" value="ECO:0007669"/>
    <property type="project" value="InterPro"/>
</dbReference>
<dbReference type="STRING" id="1403537.Q428_07000"/>
<accession>A0A017RXF6</accession>
<dbReference type="PANTHER" id="PTHR30135:SF3">
    <property type="entry name" value="GLUCONEOGENESIS FACTOR-RELATED"/>
    <property type="match status" value="1"/>
</dbReference>
<keyword evidence="1 2" id="KW-0963">Cytoplasm</keyword>
<dbReference type="AlphaFoldDB" id="A0A017RXF6"/>
<keyword evidence="5" id="KW-1185">Reference proteome</keyword>
<name>A0A017RXF6_9CLOT</name>
<sequence length="445" mass="49844">MMNFLDWFKPGIRIKRWLVMGALGLSVFVLGVSKLLFRGPVFGAYTFMLIYMVFVGIALMYGSLKLGFQSILTLVSGTNNTSSTNRQRIGDLLYEQRLLIRGPRVVVIGGGTGLSTMLRGLKEYTSNITAIVTVADDGGGSGKLRETLGMLPPGDIRNCLVALAHTEPVMEELMQYRFSEGNLKGQSFGNLFIAAMSGISSNFEEAIKKMSEVLAVKGKVVPVTLEDVTLCAELENGNIIKGESNIPVMSLENKSKIKRVYLEPDNAAPIEEALYAIDNADCIVIGPGSLYTSILPNLVIKEITNRIKESSAIKIYISNIMTQPGETDGFRLSDHLNVIKKHCGDTLVDFIIANNGEIPEKYYEIYKNDGQNMVEIDEENIPRNIKIITEDLIHIKNNLLRHNTKKLSVTIMTLILKYFYPYNRRKILDYYYLSERIKDKKREVK</sequence>
<evidence type="ECO:0000256" key="1">
    <source>
        <dbReference type="ARBA" id="ARBA00022490"/>
    </source>
</evidence>
<keyword evidence="3" id="KW-0472">Membrane</keyword>
<reference evidence="4 5" key="1">
    <citation type="journal article" date="2014" name="Genome Announc.">
        <title>Draft Genome Sequence of Fervidicella metallireducens Strain AeBT, an Iron-Reducing Thermoanaerobe from the Great Artesian Basin.</title>
        <authorList>
            <person name="Patel B.K."/>
        </authorList>
    </citation>
    <scope>NUCLEOTIDE SEQUENCE [LARGE SCALE GENOMIC DNA]</scope>
    <source>
        <strain evidence="4 5">AeB</strain>
    </source>
</reference>
<comment type="similarity">
    <text evidence="2">Belongs to the gluconeogenesis factor family.</text>
</comment>
<proteinExistence type="inferred from homology"/>
<gene>
    <name evidence="4" type="ORF">Q428_07000</name>
</gene>
<keyword evidence="3" id="KW-1133">Transmembrane helix</keyword>
<dbReference type="SUPFAM" id="SSF142338">
    <property type="entry name" value="CofD-like"/>
    <property type="match status" value="1"/>
</dbReference>
<feature type="transmembrane region" description="Helical" evidence="3">
    <location>
        <begin position="17"/>
        <end position="36"/>
    </location>
</feature>
<protein>
    <recommendedName>
        <fullName evidence="2">Putative gluconeogenesis factor</fullName>
    </recommendedName>
</protein>